<dbReference type="EMBL" id="JABANE010000008">
    <property type="protein sequence ID" value="NME67141.1"/>
    <property type="molecule type" value="Genomic_DNA"/>
</dbReference>
<sequence>MRFLPSDSLQYDTLVSYENLALFDYPLDLPIKQEGTFDPEPVNEEGFHWLYGVVPIDFELPPVDHEIIGEVFLPEYPKNNPNEEFSSERVLSDSSEYYGMMMGVELYSMYLAGHLSEEEANEFINLLEGESTSSSRKEQSVYEQFFESLKSVRNTLGSIFVTPVYAKKANPLNWCWGCIFSKGWTPNGRVQFRYNNGNNTRTVPVKGLKVVIHRGLKSIVAYTNENGDFSSYSRFASKVTYTTHFRNRNPSFWGSRYFRLVKGGLLFTHKHDMLSSTRSDNIIHTYDLTDNNFRVSNIDEMAAAIFVSAYEFYHGNRLGFQKPRNNMRIRIHDESGRGTHNTGRYWFLANQIKMYMKQNDGNHRTAESIISTTYHELGHASHYALDGRCFWSDNAFCNDRSDLQDEILKESWALLIEHHLTRQWFPNFNGDISQNLTFTQMNNSFNVVGGREGKYTSLFFDLVDTNDQSNNNTTPDVPIDRVNGYTIPQMQNALRSISTLQGLRDNLFNFYSNPSEGNLQDLIDSYNNNLVPID</sequence>
<protein>
    <submittedName>
        <fullName evidence="1">Uncharacterized protein</fullName>
    </submittedName>
</protein>
<dbReference type="RefSeq" id="WP_169655273.1">
    <property type="nucleotide sequence ID" value="NZ_JABANE010000008.1"/>
</dbReference>
<proteinExistence type="predicted"/>
<reference evidence="1 2" key="1">
    <citation type="submission" date="2020-04" db="EMBL/GenBank/DDBJ databases">
        <title>Flammeovirga sp. SR4, a novel species isolated from seawater.</title>
        <authorList>
            <person name="Wang X."/>
        </authorList>
    </citation>
    <scope>NUCLEOTIDE SEQUENCE [LARGE SCALE GENOMIC DNA]</scope>
    <source>
        <strain evidence="1 2">ATCC 23126</strain>
    </source>
</reference>
<dbReference type="AlphaFoldDB" id="A0A7X9RSJ2"/>
<keyword evidence="2" id="KW-1185">Reference proteome</keyword>
<accession>A0A7X9RSJ2</accession>
<organism evidence="1 2">
    <name type="scientific">Flammeovirga aprica JL-4</name>
    <dbReference type="NCBI Taxonomy" id="694437"/>
    <lineage>
        <taxon>Bacteria</taxon>
        <taxon>Pseudomonadati</taxon>
        <taxon>Bacteroidota</taxon>
        <taxon>Cytophagia</taxon>
        <taxon>Cytophagales</taxon>
        <taxon>Flammeovirgaceae</taxon>
        <taxon>Flammeovirga</taxon>
    </lineage>
</organism>
<dbReference type="Proteomes" id="UP000576082">
    <property type="component" value="Unassembled WGS sequence"/>
</dbReference>
<comment type="caution">
    <text evidence="1">The sequence shown here is derived from an EMBL/GenBank/DDBJ whole genome shotgun (WGS) entry which is preliminary data.</text>
</comment>
<evidence type="ECO:0000313" key="1">
    <source>
        <dbReference type="EMBL" id="NME67141.1"/>
    </source>
</evidence>
<gene>
    <name evidence="1" type="ORF">HHU12_04100</name>
</gene>
<evidence type="ECO:0000313" key="2">
    <source>
        <dbReference type="Proteomes" id="UP000576082"/>
    </source>
</evidence>
<name>A0A7X9RSJ2_9BACT</name>